<dbReference type="PANTHER" id="PTHR22946:SF9">
    <property type="entry name" value="POLYKETIDE TRANSFERASE AF380"/>
    <property type="match status" value="1"/>
</dbReference>
<dbReference type="InterPro" id="IPR029058">
    <property type="entry name" value="AB_hydrolase_fold"/>
</dbReference>
<keyword evidence="2" id="KW-0378">Hydrolase</keyword>
<dbReference type="PIRSF" id="PIRSF037442">
    <property type="entry name" value="UCP037442_abhydr"/>
    <property type="match status" value="1"/>
</dbReference>
<evidence type="ECO:0000256" key="2">
    <source>
        <dbReference type="ARBA" id="ARBA00022801"/>
    </source>
</evidence>
<dbReference type="InterPro" id="IPR017208">
    <property type="entry name" value="UCP037442_abhydr"/>
</dbReference>
<name>A0A1V2IGF0_9ACTN</name>
<dbReference type="Gene3D" id="3.40.50.1820">
    <property type="entry name" value="alpha/beta hydrolase"/>
    <property type="match status" value="1"/>
</dbReference>
<dbReference type="STRING" id="1834516.BL253_09550"/>
<sequence>MRVRPRPDESAPALVFLPAMGVRAGYYDRFVDALYEAGYSVVVTDLRGQGDSTAPRGRRGGGYHDRIELDLPAVTAVARERFPKAPLFVVGHSLGGQLSLLRAACHGDEDGLAGIAVIATGTAHWRAFGRRVPYVLVGSWIIPAVTRTLGRWPGHWFGFGGRQPAALMLDWSRHSRTGRYQPTGYDRDLAELLAGVSLPVLALSLEADPLAPRRAVDAMIDRLTGTTVTKVHLTRADGLSRVGHFAWARDPAVVADHVASWVRDQAARPD</sequence>
<evidence type="ECO:0000313" key="4">
    <source>
        <dbReference type="EMBL" id="ONH31521.1"/>
    </source>
</evidence>
<evidence type="ECO:0000313" key="5">
    <source>
        <dbReference type="Proteomes" id="UP000188929"/>
    </source>
</evidence>
<keyword evidence="5" id="KW-1185">Reference proteome</keyword>
<dbReference type="Proteomes" id="UP000188929">
    <property type="component" value="Unassembled WGS sequence"/>
</dbReference>
<evidence type="ECO:0000256" key="1">
    <source>
        <dbReference type="ARBA" id="ARBA00008645"/>
    </source>
</evidence>
<dbReference type="AlphaFoldDB" id="A0A1V2IGF0"/>
<dbReference type="SUPFAM" id="SSF53474">
    <property type="entry name" value="alpha/beta-Hydrolases"/>
    <property type="match status" value="1"/>
</dbReference>
<feature type="domain" description="Serine aminopeptidase S33" evidence="3">
    <location>
        <begin position="12"/>
        <end position="125"/>
    </location>
</feature>
<accession>A0A1V2IGF0</accession>
<dbReference type="Pfam" id="PF12146">
    <property type="entry name" value="Hydrolase_4"/>
    <property type="match status" value="1"/>
</dbReference>
<dbReference type="GO" id="GO:0052689">
    <property type="term" value="F:carboxylic ester hydrolase activity"/>
    <property type="evidence" value="ECO:0007669"/>
    <property type="project" value="UniProtKB-ARBA"/>
</dbReference>
<proteinExistence type="inferred from homology"/>
<reference evidence="5" key="1">
    <citation type="submission" date="2016-10" db="EMBL/GenBank/DDBJ databases">
        <title>Frankia sp. NRRL B-16386 Genome sequencing.</title>
        <authorList>
            <person name="Ghodhbane-Gtari F."/>
            <person name="Swanson E."/>
            <person name="Gueddou A."/>
            <person name="Hezbri K."/>
            <person name="Ktari K."/>
            <person name="Nouioui I."/>
            <person name="Morris K."/>
            <person name="Simpson S."/>
            <person name="Abebe-Akele F."/>
            <person name="Thomas K."/>
            <person name="Gtari M."/>
            <person name="Tisa L.S."/>
        </authorList>
    </citation>
    <scope>NUCLEOTIDE SEQUENCE [LARGE SCALE GENOMIC DNA]</scope>
    <source>
        <strain evidence="5">NRRL B-16386</strain>
    </source>
</reference>
<dbReference type="EMBL" id="MOMC01000016">
    <property type="protein sequence ID" value="ONH31521.1"/>
    <property type="molecule type" value="Genomic_DNA"/>
</dbReference>
<dbReference type="InterPro" id="IPR022742">
    <property type="entry name" value="Hydrolase_4"/>
</dbReference>
<organism evidence="4 5">
    <name type="scientific">Pseudofrankia asymbiotica</name>
    <dbReference type="NCBI Taxonomy" id="1834516"/>
    <lineage>
        <taxon>Bacteria</taxon>
        <taxon>Bacillati</taxon>
        <taxon>Actinomycetota</taxon>
        <taxon>Actinomycetes</taxon>
        <taxon>Frankiales</taxon>
        <taxon>Frankiaceae</taxon>
        <taxon>Pseudofrankia</taxon>
    </lineage>
</organism>
<dbReference type="InterPro" id="IPR050261">
    <property type="entry name" value="FrsA_esterase"/>
</dbReference>
<evidence type="ECO:0000259" key="3">
    <source>
        <dbReference type="Pfam" id="PF12146"/>
    </source>
</evidence>
<comment type="similarity">
    <text evidence="1">Belongs to the AB hydrolase superfamily.</text>
</comment>
<dbReference type="PANTHER" id="PTHR22946">
    <property type="entry name" value="DIENELACTONE HYDROLASE DOMAIN-CONTAINING PROTEIN-RELATED"/>
    <property type="match status" value="1"/>
</dbReference>
<protein>
    <recommendedName>
        <fullName evidence="3">Serine aminopeptidase S33 domain-containing protein</fullName>
    </recommendedName>
</protein>
<gene>
    <name evidence="4" type="ORF">BL253_09550</name>
</gene>
<comment type="caution">
    <text evidence="4">The sequence shown here is derived from an EMBL/GenBank/DDBJ whole genome shotgun (WGS) entry which is preliminary data.</text>
</comment>